<reference evidence="1" key="1">
    <citation type="submission" date="2018-02" db="EMBL/GenBank/DDBJ databases">
        <title>Rhizophora mucronata_Transcriptome.</title>
        <authorList>
            <person name="Meera S.P."/>
            <person name="Sreeshan A."/>
            <person name="Augustine A."/>
        </authorList>
    </citation>
    <scope>NUCLEOTIDE SEQUENCE</scope>
    <source>
        <tissue evidence="1">Leaf</tissue>
    </source>
</reference>
<evidence type="ECO:0000313" key="1">
    <source>
        <dbReference type="EMBL" id="MBX58131.1"/>
    </source>
</evidence>
<proteinExistence type="predicted"/>
<dbReference type="EMBL" id="GGEC01077647">
    <property type="protein sequence ID" value="MBX58131.1"/>
    <property type="molecule type" value="Transcribed_RNA"/>
</dbReference>
<accession>A0A2P2PTT5</accession>
<protein>
    <submittedName>
        <fullName evidence="1">Uncharacterized protein</fullName>
    </submittedName>
</protein>
<organism evidence="1">
    <name type="scientific">Rhizophora mucronata</name>
    <name type="common">Asiatic mangrove</name>
    <dbReference type="NCBI Taxonomy" id="61149"/>
    <lineage>
        <taxon>Eukaryota</taxon>
        <taxon>Viridiplantae</taxon>
        <taxon>Streptophyta</taxon>
        <taxon>Embryophyta</taxon>
        <taxon>Tracheophyta</taxon>
        <taxon>Spermatophyta</taxon>
        <taxon>Magnoliopsida</taxon>
        <taxon>eudicotyledons</taxon>
        <taxon>Gunneridae</taxon>
        <taxon>Pentapetalae</taxon>
        <taxon>rosids</taxon>
        <taxon>fabids</taxon>
        <taxon>Malpighiales</taxon>
        <taxon>Rhizophoraceae</taxon>
        <taxon>Rhizophora</taxon>
    </lineage>
</organism>
<dbReference type="AlphaFoldDB" id="A0A2P2PTT5"/>
<name>A0A2P2PTT5_RHIMU</name>
<sequence length="37" mass="4355">MSRCHIICSTPNQTVQEWQFTFLLSSARPLCYHRAKT</sequence>